<accession>X8EDQ0</accession>
<proteinExistence type="predicted"/>
<protein>
    <submittedName>
        <fullName evidence="1">Uncharacterized protein</fullName>
    </submittedName>
</protein>
<dbReference type="EMBL" id="JAOB01000004">
    <property type="protein sequence ID" value="EUA78709.1"/>
    <property type="molecule type" value="Genomic_DNA"/>
</dbReference>
<organism evidence="1">
    <name type="scientific">Mycobacterium xenopi 4042</name>
    <dbReference type="NCBI Taxonomy" id="1299334"/>
    <lineage>
        <taxon>Bacteria</taxon>
        <taxon>Bacillati</taxon>
        <taxon>Actinomycetota</taxon>
        <taxon>Actinomycetes</taxon>
        <taxon>Mycobacteriales</taxon>
        <taxon>Mycobacteriaceae</taxon>
        <taxon>Mycobacterium</taxon>
    </lineage>
</organism>
<name>X8EDQ0_MYCXE</name>
<sequence>MAARCGLRRRKAVIGTRLRGCVPCATTIGSLPSVSTSSQSWPCQRLYGGRHDYRPIELV</sequence>
<gene>
    <name evidence="1" type="ORF">I553_3000</name>
</gene>
<dbReference type="AlphaFoldDB" id="X8EDQ0"/>
<evidence type="ECO:0000313" key="1">
    <source>
        <dbReference type="EMBL" id="EUA78709.1"/>
    </source>
</evidence>
<reference evidence="1" key="1">
    <citation type="submission" date="2014-01" db="EMBL/GenBank/DDBJ databases">
        <authorList>
            <person name="Brown-Elliot B."/>
            <person name="Wallace R."/>
            <person name="Lenaerts A."/>
            <person name="Ordway D."/>
            <person name="DeGroote M.A."/>
            <person name="Parker T."/>
            <person name="Sizemore C."/>
            <person name="Tallon L.J."/>
            <person name="Sadzewicz L.K."/>
            <person name="Sengamalay N."/>
            <person name="Fraser C.M."/>
            <person name="Hine E."/>
            <person name="Shefchek K.A."/>
            <person name="Das S.P."/>
            <person name="Tettelin H."/>
        </authorList>
    </citation>
    <scope>NUCLEOTIDE SEQUENCE [LARGE SCALE GENOMIC DNA]</scope>
    <source>
        <strain evidence="1">4042</strain>
    </source>
</reference>
<comment type="caution">
    <text evidence="1">The sequence shown here is derived from an EMBL/GenBank/DDBJ whole genome shotgun (WGS) entry which is preliminary data.</text>
</comment>